<dbReference type="PANTHER" id="PTHR11142">
    <property type="entry name" value="PSEUDOURIDYLATE SYNTHASE"/>
    <property type="match status" value="1"/>
</dbReference>
<keyword evidence="3 4" id="KW-0413">Isomerase</keyword>
<evidence type="ECO:0000256" key="6">
    <source>
        <dbReference type="PIRSR" id="PIRSR001430-2"/>
    </source>
</evidence>
<organism evidence="9 10">
    <name type="scientific">Sphingomonas taxi</name>
    <dbReference type="NCBI Taxonomy" id="1549858"/>
    <lineage>
        <taxon>Bacteria</taxon>
        <taxon>Pseudomonadati</taxon>
        <taxon>Pseudomonadota</taxon>
        <taxon>Alphaproteobacteria</taxon>
        <taxon>Sphingomonadales</taxon>
        <taxon>Sphingomonadaceae</taxon>
        <taxon>Sphingomonas</taxon>
    </lineage>
</organism>
<dbReference type="Proteomes" id="UP000249229">
    <property type="component" value="Unassembled WGS sequence"/>
</dbReference>
<reference evidence="9 10" key="1">
    <citation type="submission" date="2017-08" db="EMBL/GenBank/DDBJ databases">
        <title>Infants hospitalized years apart are colonized by the same room-sourced microbial strains.</title>
        <authorList>
            <person name="Brooks B."/>
            <person name="Olm M.R."/>
            <person name="Firek B.A."/>
            <person name="Baker R."/>
            <person name="Thomas B.C."/>
            <person name="Morowitz M.J."/>
            <person name="Banfield J.F."/>
        </authorList>
    </citation>
    <scope>NUCLEOTIDE SEQUENCE [LARGE SCALE GENOMIC DNA]</scope>
    <source>
        <strain evidence="9">S2_005_001_R1_22</strain>
    </source>
</reference>
<evidence type="ECO:0000259" key="8">
    <source>
        <dbReference type="Pfam" id="PF01416"/>
    </source>
</evidence>
<feature type="active site" description="Nucleophile" evidence="4 5">
    <location>
        <position position="52"/>
    </location>
</feature>
<keyword evidence="2 4" id="KW-0819">tRNA processing</keyword>
<dbReference type="Pfam" id="PF01416">
    <property type="entry name" value="PseudoU_synth_1"/>
    <property type="match status" value="2"/>
</dbReference>
<sequence>MTRFALTVEFDGRPFMGWQRQAHGPSVQQAIEDAAFAVTGERCVVHAAGRTDAGVHGLAMRAHLDVDRPITAFRLGEALNARLRPSPVAILDCVTVADNWHARFSCTGRSYEYRIVNRRAPLTFEKGLAWQIPQPLDTHAMNNAAQALVGRHDFTTFRSAHCQSASPVKSLDRIHVTRRDERVAVTVAARSFLHHQVRSMVGCLALVGMGRWSADDLADALRAADRARLGLNAPPDGLFFVAADYPADGAILLKRAASSTCVDQRN</sequence>
<comment type="catalytic activity">
    <reaction evidence="4 7">
        <text>uridine(38/39/40) in tRNA = pseudouridine(38/39/40) in tRNA</text>
        <dbReference type="Rhea" id="RHEA:22376"/>
        <dbReference type="Rhea" id="RHEA-COMP:10085"/>
        <dbReference type="Rhea" id="RHEA-COMP:10087"/>
        <dbReference type="ChEBI" id="CHEBI:65314"/>
        <dbReference type="ChEBI" id="CHEBI:65315"/>
        <dbReference type="EC" id="5.4.99.12"/>
    </reaction>
</comment>
<dbReference type="InterPro" id="IPR020095">
    <property type="entry name" value="PsdUridine_synth_TruA_C"/>
</dbReference>
<dbReference type="PIRSF" id="PIRSF001430">
    <property type="entry name" value="tRNA_psdUrid_synth"/>
    <property type="match status" value="1"/>
</dbReference>
<name>A0A2W5NZY2_9SPHN</name>
<comment type="caution">
    <text evidence="9">The sequence shown here is derived from an EMBL/GenBank/DDBJ whole genome shotgun (WGS) entry which is preliminary data.</text>
</comment>
<feature type="domain" description="Pseudouridine synthase I TruA alpha/beta" evidence="8">
    <location>
        <begin position="8"/>
        <end position="104"/>
    </location>
</feature>
<gene>
    <name evidence="4" type="primary">truA</name>
    <name evidence="9" type="ORF">DI544_12595</name>
</gene>
<comment type="caution">
    <text evidence="4">Lacks conserved residue(s) required for the propagation of feature annotation.</text>
</comment>
<evidence type="ECO:0000313" key="9">
    <source>
        <dbReference type="EMBL" id="PZQ59016.1"/>
    </source>
</evidence>
<dbReference type="PANTHER" id="PTHR11142:SF0">
    <property type="entry name" value="TRNA PSEUDOURIDINE SYNTHASE-LIKE 1"/>
    <property type="match status" value="1"/>
</dbReference>
<dbReference type="InterPro" id="IPR020097">
    <property type="entry name" value="PsdUridine_synth_TruA_a/b_dom"/>
</dbReference>
<feature type="binding site" evidence="4 6">
    <location>
        <position position="111"/>
    </location>
    <ligand>
        <name>substrate</name>
    </ligand>
</feature>
<dbReference type="EC" id="5.4.99.12" evidence="4"/>
<dbReference type="GO" id="GO:0031119">
    <property type="term" value="P:tRNA pseudouridine synthesis"/>
    <property type="evidence" value="ECO:0007669"/>
    <property type="project" value="UniProtKB-UniRule"/>
</dbReference>
<dbReference type="EMBL" id="QFQI01000011">
    <property type="protein sequence ID" value="PZQ59016.1"/>
    <property type="molecule type" value="Genomic_DNA"/>
</dbReference>
<proteinExistence type="inferred from homology"/>
<dbReference type="InterPro" id="IPR020103">
    <property type="entry name" value="PsdUridine_synth_cat_dom_sf"/>
</dbReference>
<dbReference type="CDD" id="cd02570">
    <property type="entry name" value="PseudoU_synth_EcTruA"/>
    <property type="match status" value="1"/>
</dbReference>
<dbReference type="NCBIfam" id="TIGR00071">
    <property type="entry name" value="hisT_truA"/>
    <property type="match status" value="1"/>
</dbReference>
<evidence type="ECO:0000313" key="10">
    <source>
        <dbReference type="Proteomes" id="UP000249229"/>
    </source>
</evidence>
<dbReference type="SUPFAM" id="SSF55120">
    <property type="entry name" value="Pseudouridine synthase"/>
    <property type="match status" value="1"/>
</dbReference>
<accession>A0A2W5NZY2</accession>
<dbReference type="InterPro" id="IPR020094">
    <property type="entry name" value="TruA/RsuA/RluB/E/F_N"/>
</dbReference>
<evidence type="ECO:0000256" key="7">
    <source>
        <dbReference type="RuleBase" id="RU003792"/>
    </source>
</evidence>
<comment type="similarity">
    <text evidence="1 4 7">Belongs to the tRNA pseudouridine synthase TruA family.</text>
</comment>
<dbReference type="HAMAP" id="MF_00171">
    <property type="entry name" value="TruA"/>
    <property type="match status" value="1"/>
</dbReference>
<evidence type="ECO:0000256" key="2">
    <source>
        <dbReference type="ARBA" id="ARBA00022694"/>
    </source>
</evidence>
<evidence type="ECO:0000256" key="5">
    <source>
        <dbReference type="PIRSR" id="PIRSR001430-1"/>
    </source>
</evidence>
<evidence type="ECO:0000256" key="1">
    <source>
        <dbReference type="ARBA" id="ARBA00009375"/>
    </source>
</evidence>
<dbReference type="Gene3D" id="3.30.70.660">
    <property type="entry name" value="Pseudouridine synthase I, catalytic domain, C-terminal subdomain"/>
    <property type="match status" value="1"/>
</dbReference>
<comment type="subunit">
    <text evidence="4">Homodimer.</text>
</comment>
<evidence type="ECO:0000256" key="4">
    <source>
        <dbReference type="HAMAP-Rule" id="MF_00171"/>
    </source>
</evidence>
<dbReference type="GO" id="GO:0160147">
    <property type="term" value="F:tRNA pseudouridine(38-40) synthase activity"/>
    <property type="evidence" value="ECO:0007669"/>
    <property type="project" value="UniProtKB-EC"/>
</dbReference>
<dbReference type="InterPro" id="IPR001406">
    <property type="entry name" value="PsdUridine_synth_TruA"/>
</dbReference>
<protein>
    <recommendedName>
        <fullName evidence="4">tRNA pseudouridine synthase A</fullName>
        <ecNumber evidence="4">5.4.99.12</ecNumber>
    </recommendedName>
    <alternativeName>
        <fullName evidence="4">tRNA pseudouridine(38-40) synthase</fullName>
    </alternativeName>
    <alternativeName>
        <fullName evidence="4">tRNA pseudouridylate synthase I</fullName>
    </alternativeName>
    <alternativeName>
        <fullName evidence="4">tRNA-uridine isomerase I</fullName>
    </alternativeName>
</protein>
<feature type="domain" description="Pseudouridine synthase I TruA alpha/beta" evidence="8">
    <location>
        <begin position="144"/>
        <end position="246"/>
    </location>
</feature>
<dbReference type="GO" id="GO:0003723">
    <property type="term" value="F:RNA binding"/>
    <property type="evidence" value="ECO:0007669"/>
    <property type="project" value="InterPro"/>
</dbReference>
<dbReference type="Gene3D" id="3.30.70.580">
    <property type="entry name" value="Pseudouridine synthase I, catalytic domain, N-terminal subdomain"/>
    <property type="match status" value="1"/>
</dbReference>
<comment type="function">
    <text evidence="4">Formation of pseudouridine at positions 38, 39 and 40 in the anticodon stem and loop of transfer RNAs.</text>
</comment>
<dbReference type="AlphaFoldDB" id="A0A2W5NZY2"/>
<evidence type="ECO:0000256" key="3">
    <source>
        <dbReference type="ARBA" id="ARBA00023235"/>
    </source>
</evidence>